<feature type="compositionally biased region" description="Acidic residues" evidence="1">
    <location>
        <begin position="151"/>
        <end position="164"/>
    </location>
</feature>
<evidence type="ECO:0000256" key="1">
    <source>
        <dbReference type="SAM" id="MobiDB-lite"/>
    </source>
</evidence>
<feature type="compositionally biased region" description="Basic and acidic residues" evidence="1">
    <location>
        <begin position="165"/>
        <end position="204"/>
    </location>
</feature>
<dbReference type="PANTHER" id="PTHR33640:SF3">
    <property type="entry name" value="DUF4408 DOMAIN-CONTAINING PROTEIN"/>
    <property type="match status" value="1"/>
</dbReference>
<dbReference type="EMBL" id="VOIH02000008">
    <property type="protein sequence ID" value="KAF3441001.1"/>
    <property type="molecule type" value="Genomic_DNA"/>
</dbReference>
<name>A0A8K0E6A4_9ROSA</name>
<dbReference type="PANTHER" id="PTHR33640">
    <property type="entry name" value="TRANSMEMBRANE PROTEIN"/>
    <property type="match status" value="1"/>
</dbReference>
<keyword evidence="2" id="KW-0472">Membrane</keyword>
<evidence type="ECO:0000313" key="4">
    <source>
        <dbReference type="Proteomes" id="UP000796880"/>
    </source>
</evidence>
<keyword evidence="4" id="KW-1185">Reference proteome</keyword>
<feature type="region of interest" description="Disordered" evidence="1">
    <location>
        <begin position="147"/>
        <end position="209"/>
    </location>
</feature>
<dbReference type="Proteomes" id="UP000796880">
    <property type="component" value="Unassembled WGS sequence"/>
</dbReference>
<reference evidence="3" key="1">
    <citation type="submission" date="2020-03" db="EMBL/GenBank/DDBJ databases">
        <title>A high-quality chromosome-level genome assembly of a woody plant with both climbing and erect habits, Rhamnella rubrinervis.</title>
        <authorList>
            <person name="Lu Z."/>
            <person name="Yang Y."/>
            <person name="Zhu X."/>
            <person name="Sun Y."/>
        </authorList>
    </citation>
    <scope>NUCLEOTIDE SEQUENCE</scope>
    <source>
        <strain evidence="3">BYM</strain>
        <tissue evidence="3">Leaf</tissue>
    </source>
</reference>
<organism evidence="3 4">
    <name type="scientific">Rhamnella rubrinervis</name>
    <dbReference type="NCBI Taxonomy" id="2594499"/>
    <lineage>
        <taxon>Eukaryota</taxon>
        <taxon>Viridiplantae</taxon>
        <taxon>Streptophyta</taxon>
        <taxon>Embryophyta</taxon>
        <taxon>Tracheophyta</taxon>
        <taxon>Spermatophyta</taxon>
        <taxon>Magnoliopsida</taxon>
        <taxon>eudicotyledons</taxon>
        <taxon>Gunneridae</taxon>
        <taxon>Pentapetalae</taxon>
        <taxon>rosids</taxon>
        <taxon>fabids</taxon>
        <taxon>Rosales</taxon>
        <taxon>Rhamnaceae</taxon>
        <taxon>rhamnoid group</taxon>
        <taxon>Rhamneae</taxon>
        <taxon>Rhamnella</taxon>
    </lineage>
</organism>
<dbReference type="AlphaFoldDB" id="A0A8K0E6A4"/>
<feature type="transmembrane region" description="Helical" evidence="2">
    <location>
        <begin position="63"/>
        <end position="86"/>
    </location>
</feature>
<feature type="transmembrane region" description="Helical" evidence="2">
    <location>
        <begin position="29"/>
        <end position="51"/>
    </location>
</feature>
<accession>A0A8K0E6A4</accession>
<gene>
    <name evidence="3" type="ORF">FNV43_RR19287</name>
</gene>
<sequence length="240" mass="27794">MDTSDFYDVKAEKASAMQRYHRLRSLTKLFRLAELCVALLFLSWTFTRLPFAVKISGEYFRKLFSVIVSPLFVFMFCNAIIVSLIAKSGRFSGQNRSAANNVETELYEEIIKNSSERTRSESESDRQSTAIEEEIVYDDKQIISEVSSTATEEEVDTDDTDSDPISDHPKAYRRTQSEKFNRECYEKPHGELRRAQTEELKSGDDELSDEEFNRTVEDFIAKQLRFRREESLSIVLPDQS</sequence>
<protein>
    <submittedName>
        <fullName evidence="3">Uncharacterized protein</fullName>
    </submittedName>
</protein>
<comment type="caution">
    <text evidence="3">The sequence shown here is derived from an EMBL/GenBank/DDBJ whole genome shotgun (WGS) entry which is preliminary data.</text>
</comment>
<keyword evidence="2" id="KW-1133">Transmembrane helix</keyword>
<evidence type="ECO:0000313" key="3">
    <source>
        <dbReference type="EMBL" id="KAF3441001.1"/>
    </source>
</evidence>
<dbReference type="OrthoDB" id="1916829at2759"/>
<keyword evidence="2" id="KW-0812">Transmembrane</keyword>
<evidence type="ECO:0000256" key="2">
    <source>
        <dbReference type="SAM" id="Phobius"/>
    </source>
</evidence>
<proteinExistence type="predicted"/>